<dbReference type="EMBL" id="OE182221">
    <property type="protein sequence ID" value="CAD7574264.1"/>
    <property type="molecule type" value="Genomic_DNA"/>
</dbReference>
<accession>A0A7R9J7R5</accession>
<dbReference type="AlphaFoldDB" id="A0A7R9J7R5"/>
<name>A0A7R9J7R5_TIMCA</name>
<reference evidence="1" key="1">
    <citation type="submission" date="2020-11" db="EMBL/GenBank/DDBJ databases">
        <authorList>
            <person name="Tran Van P."/>
        </authorList>
    </citation>
    <scope>NUCLEOTIDE SEQUENCE</scope>
</reference>
<organism evidence="1">
    <name type="scientific">Timema californicum</name>
    <name type="common">California timema</name>
    <name type="synonym">Walking stick</name>
    <dbReference type="NCBI Taxonomy" id="61474"/>
    <lineage>
        <taxon>Eukaryota</taxon>
        <taxon>Metazoa</taxon>
        <taxon>Ecdysozoa</taxon>
        <taxon>Arthropoda</taxon>
        <taxon>Hexapoda</taxon>
        <taxon>Insecta</taxon>
        <taxon>Pterygota</taxon>
        <taxon>Neoptera</taxon>
        <taxon>Polyneoptera</taxon>
        <taxon>Phasmatodea</taxon>
        <taxon>Timematodea</taxon>
        <taxon>Timematoidea</taxon>
        <taxon>Timematidae</taxon>
        <taxon>Timema</taxon>
    </lineage>
</organism>
<gene>
    <name evidence="1" type="ORF">TCMB3V08_LOCUS6884</name>
</gene>
<proteinExistence type="predicted"/>
<evidence type="ECO:0000313" key="1">
    <source>
        <dbReference type="EMBL" id="CAD7574264.1"/>
    </source>
</evidence>
<protein>
    <submittedName>
        <fullName evidence="1">(California timema) hypothetical protein</fullName>
    </submittedName>
</protein>
<sequence>MTTLFTNSKWPSSYLRDRIQCNVLLMNPDREFQSSTTTNLSRQFERYERTNAKLANALVVLRSTAEDGEIEVRISVGILACYTVAEKKDPNAFRILACYTVAKKEDPDAFRILACFTVAEKEDPDAFRIMACYTVAK</sequence>